<dbReference type="InterPro" id="IPR040976">
    <property type="entry name" value="Pkinase_fungal"/>
</dbReference>
<protein>
    <recommendedName>
        <fullName evidence="2">Fungal-type protein kinase domain-containing protein</fullName>
    </recommendedName>
</protein>
<feature type="non-terminal residue" evidence="3">
    <location>
        <position position="307"/>
    </location>
</feature>
<proteinExistence type="predicted"/>
<comment type="caution">
    <text evidence="3">The sequence shown here is derived from an EMBL/GenBank/DDBJ whole genome shotgun (WGS) entry which is preliminary data.</text>
</comment>
<reference evidence="4" key="1">
    <citation type="journal article" date="2014" name="Genome Announc.">
        <title>Draft genome sequence of the plant-pathogenic soil fungus Rhizoctonia solani anastomosis group 3 strain Rhs1AP.</title>
        <authorList>
            <person name="Cubeta M.A."/>
            <person name="Thomas E."/>
            <person name="Dean R.A."/>
            <person name="Jabaji S."/>
            <person name="Neate S.M."/>
            <person name="Tavantzis S."/>
            <person name="Toda T."/>
            <person name="Vilgalys R."/>
            <person name="Bharathan N."/>
            <person name="Fedorova-Abrams N."/>
            <person name="Pakala S.B."/>
            <person name="Pakala S.M."/>
            <person name="Zafar N."/>
            <person name="Joardar V."/>
            <person name="Losada L."/>
            <person name="Nierman W.C."/>
        </authorList>
    </citation>
    <scope>NUCLEOTIDE SEQUENCE [LARGE SCALE GENOMIC DNA]</scope>
    <source>
        <strain evidence="4">AG-3</strain>
    </source>
</reference>
<dbReference type="Proteomes" id="UP000030108">
    <property type="component" value="Unassembled WGS sequence"/>
</dbReference>
<dbReference type="EMBL" id="JATN01000322">
    <property type="protein sequence ID" value="EUC55221.1"/>
    <property type="molecule type" value="Genomic_DNA"/>
</dbReference>
<feature type="domain" description="Fungal-type protein kinase" evidence="2">
    <location>
        <begin position="99"/>
        <end position="291"/>
    </location>
</feature>
<sequence length="307" mass="33736">MQSDKPQTYNTSLGDPVDQLSVARNQSDLAESISGNTTSSSASVSISSSESHPSSDSICGASTAEGPAAASNGSGSRKRSGDHLDSANDHRQRNHNIPSDRVDAVTQLGGCGAEMLHSSLGRRHAIALVNIDATLWVWWYDRQGPIQSTGIDFIRNLPHLLVLLFAFQRFRLEDWGYDLALDPSIKSRHESDYSVNKTTTEKGKEALSRIAATPVDFAINSELRIRYKVPMQAPLYAPFCLKGRSTVGFGVTNASNEANTPDEPTPFVAKLYWPHRDRLKEEETIERARGVAKDLPDHLPFVERVGY</sequence>
<evidence type="ECO:0000313" key="4">
    <source>
        <dbReference type="Proteomes" id="UP000030108"/>
    </source>
</evidence>
<evidence type="ECO:0000256" key="1">
    <source>
        <dbReference type="SAM" id="MobiDB-lite"/>
    </source>
</evidence>
<name>X8J1S0_9AGAM</name>
<evidence type="ECO:0000313" key="3">
    <source>
        <dbReference type="EMBL" id="EUC55221.1"/>
    </source>
</evidence>
<dbReference type="OrthoDB" id="5569250at2759"/>
<gene>
    <name evidence="3" type="ORF">RSOL_102550</name>
</gene>
<feature type="region of interest" description="Disordered" evidence="1">
    <location>
        <begin position="1"/>
        <end position="100"/>
    </location>
</feature>
<feature type="compositionally biased region" description="Polar residues" evidence="1">
    <location>
        <begin position="1"/>
        <end position="13"/>
    </location>
</feature>
<feature type="compositionally biased region" description="Low complexity" evidence="1">
    <location>
        <begin position="32"/>
        <end position="58"/>
    </location>
</feature>
<evidence type="ECO:0000259" key="2">
    <source>
        <dbReference type="Pfam" id="PF17667"/>
    </source>
</evidence>
<dbReference type="Pfam" id="PF17667">
    <property type="entry name" value="Pkinase_fungal"/>
    <property type="match status" value="1"/>
</dbReference>
<feature type="compositionally biased region" description="Basic and acidic residues" evidence="1">
    <location>
        <begin position="79"/>
        <end position="91"/>
    </location>
</feature>
<organism evidence="3 4">
    <name type="scientific">Rhizoctonia solani AG-3 Rhs1AP</name>
    <dbReference type="NCBI Taxonomy" id="1086054"/>
    <lineage>
        <taxon>Eukaryota</taxon>
        <taxon>Fungi</taxon>
        <taxon>Dikarya</taxon>
        <taxon>Basidiomycota</taxon>
        <taxon>Agaricomycotina</taxon>
        <taxon>Agaricomycetes</taxon>
        <taxon>Cantharellales</taxon>
        <taxon>Ceratobasidiaceae</taxon>
        <taxon>Rhizoctonia</taxon>
    </lineage>
</organism>
<accession>X8J1S0</accession>
<dbReference type="AlphaFoldDB" id="X8J1S0"/>